<dbReference type="InterPro" id="IPR014311">
    <property type="entry name" value="Guanine_deaminase"/>
</dbReference>
<dbReference type="SUPFAM" id="SSF51556">
    <property type="entry name" value="Metallo-dependent hydrolases"/>
    <property type="match status" value="1"/>
</dbReference>
<evidence type="ECO:0000259" key="9">
    <source>
        <dbReference type="Pfam" id="PF01979"/>
    </source>
</evidence>
<dbReference type="Gene3D" id="2.30.40.10">
    <property type="entry name" value="Urease, subunit C, domain 1"/>
    <property type="match status" value="1"/>
</dbReference>
<dbReference type="GO" id="GO:0008892">
    <property type="term" value="F:guanine deaminase activity"/>
    <property type="evidence" value="ECO:0007669"/>
    <property type="project" value="UniProtKB-UniRule"/>
</dbReference>
<comment type="similarity">
    <text evidence="2 8">Belongs to the metallo-dependent hydrolases superfamily. ATZ/TRZ family.</text>
</comment>
<dbReference type="UniPathway" id="UPA00603">
    <property type="reaction ID" value="UER00660"/>
</dbReference>
<evidence type="ECO:0000256" key="8">
    <source>
        <dbReference type="RuleBase" id="RU366009"/>
    </source>
</evidence>
<evidence type="ECO:0000256" key="1">
    <source>
        <dbReference type="ARBA" id="ARBA00004984"/>
    </source>
</evidence>
<accession>A0A7Y6NPH6</accession>
<dbReference type="PANTHER" id="PTHR11271">
    <property type="entry name" value="GUANINE DEAMINASE"/>
    <property type="match status" value="1"/>
</dbReference>
<dbReference type="EMBL" id="JABWMJ010000006">
    <property type="protein sequence ID" value="NUZ06896.1"/>
    <property type="molecule type" value="Genomic_DNA"/>
</dbReference>
<evidence type="ECO:0000313" key="11">
    <source>
        <dbReference type="Proteomes" id="UP000529637"/>
    </source>
</evidence>
<sequence length="465" mass="49425">MPPSDRPAEPALTRFALRGDLLDFGAAPRWGEVDSPAVRHRPDHWLLVDGGRIVGVQAADPGADWTRVDRSGRLVLPGFIDTHVHSPQIDVIASYGTELLDWLDQHTFPAEARHADAAHAGIAAGTFVDALIAHGTTAAVVFPTVHAASVDALFGAAESRGMRLVAGKVLMDRHAPANLLDASVAAAERESIDLIARWHGRGRLAYAVTVRFAPTSTPAQLEMAGRLCRDDATLYMQTHLAENRAEVRWVGELFPEARSYLDVYARVGLLHRRSVFAHGIWLDDADRAALRDAGAQIAHSPSSNLFLGSGLFGWRAAEAAGIAVSLASDVGGGTSLSLQRNMADAYKVQALAGERLTAWSALHASTRGAAQALELGHEIGAFEPGASADVCVWDWAVGAVAMQRDRVARSLHERVFAWLTLADDRNLVEAYVAGVRQYARGRGAGGAAVRGAGVDSDPAAAPLAA</sequence>
<keyword evidence="4 8" id="KW-0479">Metal-binding</keyword>
<comment type="function">
    <text evidence="8">Catalyzes the hydrolytic deamination of guanine, producing xanthine and ammonia.</text>
</comment>
<comment type="catalytic activity">
    <reaction evidence="8">
        <text>guanine + H2O + H(+) = xanthine + NH4(+)</text>
        <dbReference type="Rhea" id="RHEA:14665"/>
        <dbReference type="ChEBI" id="CHEBI:15377"/>
        <dbReference type="ChEBI" id="CHEBI:15378"/>
        <dbReference type="ChEBI" id="CHEBI:16235"/>
        <dbReference type="ChEBI" id="CHEBI:17712"/>
        <dbReference type="ChEBI" id="CHEBI:28938"/>
        <dbReference type="EC" id="3.5.4.3"/>
    </reaction>
</comment>
<evidence type="ECO:0000256" key="4">
    <source>
        <dbReference type="ARBA" id="ARBA00022723"/>
    </source>
</evidence>
<gene>
    <name evidence="10" type="primary">guaD</name>
    <name evidence="10" type="ORF">HQN59_14115</name>
</gene>
<dbReference type="InterPro" id="IPR006680">
    <property type="entry name" value="Amidohydro-rel"/>
</dbReference>
<evidence type="ECO:0000256" key="3">
    <source>
        <dbReference type="ARBA" id="ARBA00012781"/>
    </source>
</evidence>
<comment type="caution">
    <text evidence="10">The sequence shown here is derived from an EMBL/GenBank/DDBJ whole genome shotgun (WGS) entry which is preliminary data.</text>
</comment>
<dbReference type="NCBIfam" id="NF006679">
    <property type="entry name" value="PRK09228.1"/>
    <property type="match status" value="1"/>
</dbReference>
<name>A0A7Y6NPH6_9BURK</name>
<feature type="domain" description="Amidohydrolase-related" evidence="9">
    <location>
        <begin position="74"/>
        <end position="424"/>
    </location>
</feature>
<evidence type="ECO:0000313" key="10">
    <source>
        <dbReference type="EMBL" id="NUZ06896.1"/>
    </source>
</evidence>
<keyword evidence="11" id="KW-1185">Reference proteome</keyword>
<dbReference type="AlphaFoldDB" id="A0A7Y6NPH6"/>
<proteinExistence type="inferred from homology"/>
<dbReference type="GO" id="GO:0006147">
    <property type="term" value="P:guanine catabolic process"/>
    <property type="evidence" value="ECO:0007669"/>
    <property type="project" value="UniProtKB-UniRule"/>
</dbReference>
<dbReference type="GO" id="GO:0005829">
    <property type="term" value="C:cytosol"/>
    <property type="evidence" value="ECO:0007669"/>
    <property type="project" value="TreeGrafter"/>
</dbReference>
<reference evidence="10 11" key="1">
    <citation type="submission" date="2020-06" db="EMBL/GenBank/DDBJ databases">
        <title>Schlegella sp. ID0723 isolated from air conditioner.</title>
        <authorList>
            <person name="Kim D.Y."/>
            <person name="Kim D.-U."/>
        </authorList>
    </citation>
    <scope>NUCLEOTIDE SEQUENCE [LARGE SCALE GENOMIC DNA]</scope>
    <source>
        <strain evidence="10 11">ID0723</strain>
    </source>
</reference>
<dbReference type="PANTHER" id="PTHR11271:SF6">
    <property type="entry name" value="GUANINE DEAMINASE"/>
    <property type="match status" value="1"/>
</dbReference>
<dbReference type="EC" id="3.5.4.3" evidence="3 7"/>
<dbReference type="InterPro" id="IPR011059">
    <property type="entry name" value="Metal-dep_hydrolase_composite"/>
</dbReference>
<dbReference type="Pfam" id="PF01979">
    <property type="entry name" value="Amidohydro_1"/>
    <property type="match status" value="1"/>
</dbReference>
<dbReference type="Proteomes" id="UP000529637">
    <property type="component" value="Unassembled WGS sequence"/>
</dbReference>
<comment type="pathway">
    <text evidence="1 8">Purine metabolism; guanine degradation; xanthine from guanine: step 1/1.</text>
</comment>
<evidence type="ECO:0000256" key="2">
    <source>
        <dbReference type="ARBA" id="ARBA00006745"/>
    </source>
</evidence>
<evidence type="ECO:0000256" key="5">
    <source>
        <dbReference type="ARBA" id="ARBA00022801"/>
    </source>
</evidence>
<dbReference type="SUPFAM" id="SSF51338">
    <property type="entry name" value="Composite domain of metallo-dependent hydrolases"/>
    <property type="match status" value="1"/>
</dbReference>
<protein>
    <recommendedName>
        <fullName evidence="3 7">Guanine deaminase</fullName>
        <shortName evidence="8">Guanase</shortName>
        <ecNumber evidence="3 7">3.5.4.3</ecNumber>
    </recommendedName>
    <alternativeName>
        <fullName evidence="8">Guanine aminohydrolase</fullName>
    </alternativeName>
</protein>
<dbReference type="GO" id="GO:0008270">
    <property type="term" value="F:zinc ion binding"/>
    <property type="evidence" value="ECO:0007669"/>
    <property type="project" value="UniProtKB-UniRule"/>
</dbReference>
<keyword evidence="5 8" id="KW-0378">Hydrolase</keyword>
<dbReference type="InterPro" id="IPR051607">
    <property type="entry name" value="Metallo-dep_hydrolases"/>
</dbReference>
<keyword evidence="6 8" id="KW-0862">Zinc</keyword>
<dbReference type="InterPro" id="IPR032466">
    <property type="entry name" value="Metal_Hydrolase"/>
</dbReference>
<dbReference type="Gene3D" id="3.20.20.140">
    <property type="entry name" value="Metal-dependent hydrolases"/>
    <property type="match status" value="1"/>
</dbReference>
<evidence type="ECO:0000256" key="6">
    <source>
        <dbReference type="ARBA" id="ARBA00022833"/>
    </source>
</evidence>
<evidence type="ECO:0000256" key="7">
    <source>
        <dbReference type="NCBIfam" id="TIGR02967"/>
    </source>
</evidence>
<dbReference type="RefSeq" id="WP_176069746.1">
    <property type="nucleotide sequence ID" value="NZ_JABWMJ010000006.1"/>
</dbReference>
<organism evidence="10 11">
    <name type="scientific">Piscinibacter koreensis</name>
    <dbReference type="NCBI Taxonomy" id="2742824"/>
    <lineage>
        <taxon>Bacteria</taxon>
        <taxon>Pseudomonadati</taxon>
        <taxon>Pseudomonadota</taxon>
        <taxon>Betaproteobacteria</taxon>
        <taxon>Burkholderiales</taxon>
        <taxon>Sphaerotilaceae</taxon>
        <taxon>Piscinibacter</taxon>
    </lineage>
</organism>
<comment type="cofactor">
    <cofactor evidence="8">
        <name>Zn(2+)</name>
        <dbReference type="ChEBI" id="CHEBI:29105"/>
    </cofactor>
    <text evidence="8">Binds 1 zinc ion per subunit.</text>
</comment>
<dbReference type="NCBIfam" id="TIGR02967">
    <property type="entry name" value="guan_deamin"/>
    <property type="match status" value="1"/>
</dbReference>